<dbReference type="AlphaFoldDB" id="A0A915L2M4"/>
<organism evidence="1 2">
    <name type="scientific">Romanomermis culicivorax</name>
    <name type="common">Nematode worm</name>
    <dbReference type="NCBI Taxonomy" id="13658"/>
    <lineage>
        <taxon>Eukaryota</taxon>
        <taxon>Metazoa</taxon>
        <taxon>Ecdysozoa</taxon>
        <taxon>Nematoda</taxon>
        <taxon>Enoplea</taxon>
        <taxon>Dorylaimia</taxon>
        <taxon>Mermithida</taxon>
        <taxon>Mermithoidea</taxon>
        <taxon>Mermithidae</taxon>
        <taxon>Romanomermis</taxon>
    </lineage>
</organism>
<accession>A0A915L2M4</accession>
<reference evidence="2" key="1">
    <citation type="submission" date="2022-11" db="UniProtKB">
        <authorList>
            <consortium name="WormBaseParasite"/>
        </authorList>
    </citation>
    <scope>IDENTIFICATION</scope>
</reference>
<proteinExistence type="predicted"/>
<protein>
    <submittedName>
        <fullName evidence="2">Uncharacterized protein</fullName>
    </submittedName>
</protein>
<sequence length="78" mass="9005">MLQQVAMKYKGLCTVFFMKVEGTAFHFIWPISGGWKIFRFFFEVEGLKNHTFANVVTADISYVICNRPKSEFGEKASE</sequence>
<name>A0A915L2M4_ROMCU</name>
<keyword evidence="1" id="KW-1185">Reference proteome</keyword>
<evidence type="ECO:0000313" key="2">
    <source>
        <dbReference type="WBParaSite" id="nRc.2.0.1.t45328-RA"/>
    </source>
</evidence>
<dbReference type="WBParaSite" id="nRc.2.0.1.t45328-RA">
    <property type="protein sequence ID" value="nRc.2.0.1.t45328-RA"/>
    <property type="gene ID" value="nRc.2.0.1.g45328"/>
</dbReference>
<evidence type="ECO:0000313" key="1">
    <source>
        <dbReference type="Proteomes" id="UP000887565"/>
    </source>
</evidence>
<dbReference type="Proteomes" id="UP000887565">
    <property type="component" value="Unplaced"/>
</dbReference>